<reference evidence="1 2" key="1">
    <citation type="submission" date="2012-03" db="EMBL/GenBank/DDBJ databases">
        <title>The Genome Sequence of Bartonella washoensis Sb944nv.</title>
        <authorList>
            <consortium name="The Broad Institute Genome Sequencing Platform"/>
            <consortium name="The Broad Institute Genome Sequencing Center for Infectious Disease"/>
            <person name="Feldgarden M."/>
            <person name="Kirby J."/>
            <person name="Kosoy M."/>
            <person name="Birtles R."/>
            <person name="Probert W.S."/>
            <person name="Chiaraviglio L."/>
            <person name="Young S.K."/>
            <person name="Zeng Q."/>
            <person name="Gargeya S."/>
            <person name="Fitzgerald M."/>
            <person name="Haas B."/>
            <person name="Abouelleil A."/>
            <person name="Alvarado L."/>
            <person name="Arachchi H.M."/>
            <person name="Berlin A."/>
            <person name="Chapman S.B."/>
            <person name="Gearin G."/>
            <person name="Goldberg J."/>
            <person name="Griggs A."/>
            <person name="Gujja S."/>
            <person name="Hansen M."/>
            <person name="Heiman D."/>
            <person name="Howarth C."/>
            <person name="Larimer J."/>
            <person name="Lui A."/>
            <person name="MacDonald P.J.P."/>
            <person name="McCowen C."/>
            <person name="Montmayeur A."/>
            <person name="Murphy C."/>
            <person name="Neiman D."/>
            <person name="Pearson M."/>
            <person name="Priest M."/>
            <person name="Roberts A."/>
            <person name="Saif S."/>
            <person name="Shea T."/>
            <person name="Sisk P."/>
            <person name="Stolte C."/>
            <person name="Sykes S."/>
            <person name="Wortman J."/>
            <person name="Nusbaum C."/>
            <person name="Birren B."/>
        </authorList>
    </citation>
    <scope>NUCLEOTIDE SEQUENCE [LARGE SCALE GENOMIC DNA]</scope>
    <source>
        <strain evidence="1 2">Sb944nv</strain>
    </source>
</reference>
<protein>
    <submittedName>
        <fullName evidence="1">Uncharacterized protein</fullName>
    </submittedName>
</protein>
<dbReference type="HOGENOM" id="CLU_3305371_0_0_5"/>
<sequence length="43" mass="4580">MSPYIPSSSYLALCSPSQSIYGRLDVVGGLILPTAGSFFQLRS</sequence>
<dbReference type="PATRIC" id="fig|1094563.3.peg.605"/>
<accession>J0Q4E2</accession>
<evidence type="ECO:0000313" key="2">
    <source>
        <dbReference type="Proteomes" id="UP000008947"/>
    </source>
</evidence>
<dbReference type="Proteomes" id="UP000008947">
    <property type="component" value="Unassembled WGS sequence"/>
</dbReference>
<keyword evidence="2" id="KW-1185">Reference proteome</keyword>
<name>J0Q4E2_9HYPH</name>
<gene>
    <name evidence="1" type="ORF">MCQ_00539</name>
</gene>
<dbReference type="AlphaFoldDB" id="J0Q4E2"/>
<organism evidence="1 2">
    <name type="scientific">Candidatus Bartonella washoeensis Sb944nv</name>
    <dbReference type="NCBI Taxonomy" id="1094563"/>
    <lineage>
        <taxon>Bacteria</taxon>
        <taxon>Pseudomonadati</taxon>
        <taxon>Pseudomonadota</taxon>
        <taxon>Alphaproteobacteria</taxon>
        <taxon>Hyphomicrobiales</taxon>
        <taxon>Bartonellaceae</taxon>
        <taxon>Bartonella</taxon>
    </lineage>
</organism>
<comment type="caution">
    <text evidence="1">The sequence shown here is derived from an EMBL/GenBank/DDBJ whole genome shotgun (WGS) entry which is preliminary data.</text>
</comment>
<dbReference type="EMBL" id="AILU01000018">
    <property type="protein sequence ID" value="EJF79996.1"/>
    <property type="molecule type" value="Genomic_DNA"/>
</dbReference>
<evidence type="ECO:0000313" key="1">
    <source>
        <dbReference type="EMBL" id="EJF79996.1"/>
    </source>
</evidence>
<proteinExistence type="predicted"/>